<protein>
    <submittedName>
        <fullName evidence="2">Uncharacterized protein</fullName>
    </submittedName>
</protein>
<dbReference type="Proteomes" id="UP001620626">
    <property type="component" value="Unassembled WGS sequence"/>
</dbReference>
<accession>A0ABD2K445</accession>
<comment type="caution">
    <text evidence="2">The sequence shown here is derived from an EMBL/GenBank/DDBJ whole genome shotgun (WGS) entry which is preliminary data.</text>
</comment>
<feature type="transmembrane region" description="Helical" evidence="1">
    <location>
        <begin position="21"/>
        <end position="40"/>
    </location>
</feature>
<sequence length="190" mass="21762">MCCSNKWTCCCCCHVTKGAHVLAWFSLVIGILFVPVLWFFLAASLFLFFIGLLWILPYFSGIPIIFGELRGKRTHRMYLPFLIIFGIGLVFMIFYGGADIFVKMNENVPNNSTNASAVENNRTIKKADTELSKTTLHTMTIGSYLTSWFLTLALNVWLYSIVLRAYFFVKRQNRNMNGAERNPKFENIAL</sequence>
<dbReference type="PANTHER" id="PTHR34851:SF5">
    <property type="entry name" value="MARVEL DOMAIN-CONTAINING PROTEIN"/>
    <property type="match status" value="1"/>
</dbReference>
<keyword evidence="3" id="KW-1185">Reference proteome</keyword>
<proteinExistence type="predicted"/>
<evidence type="ECO:0000313" key="2">
    <source>
        <dbReference type="EMBL" id="KAL3097655.1"/>
    </source>
</evidence>
<dbReference type="AlphaFoldDB" id="A0ABD2K445"/>
<keyword evidence="1" id="KW-0472">Membrane</keyword>
<evidence type="ECO:0000313" key="3">
    <source>
        <dbReference type="Proteomes" id="UP001620626"/>
    </source>
</evidence>
<feature type="transmembrane region" description="Helical" evidence="1">
    <location>
        <begin position="46"/>
        <end position="66"/>
    </location>
</feature>
<dbReference type="PANTHER" id="PTHR34851">
    <property type="entry name" value="PROTEIN CBG05235-RELATED"/>
    <property type="match status" value="1"/>
</dbReference>
<feature type="transmembrane region" description="Helical" evidence="1">
    <location>
        <begin position="145"/>
        <end position="167"/>
    </location>
</feature>
<dbReference type="EMBL" id="JBICBT010000837">
    <property type="protein sequence ID" value="KAL3097655.1"/>
    <property type="molecule type" value="Genomic_DNA"/>
</dbReference>
<keyword evidence="1" id="KW-1133">Transmembrane helix</keyword>
<organism evidence="2 3">
    <name type="scientific">Heterodera trifolii</name>
    <dbReference type="NCBI Taxonomy" id="157864"/>
    <lineage>
        <taxon>Eukaryota</taxon>
        <taxon>Metazoa</taxon>
        <taxon>Ecdysozoa</taxon>
        <taxon>Nematoda</taxon>
        <taxon>Chromadorea</taxon>
        <taxon>Rhabditida</taxon>
        <taxon>Tylenchina</taxon>
        <taxon>Tylenchomorpha</taxon>
        <taxon>Tylenchoidea</taxon>
        <taxon>Heteroderidae</taxon>
        <taxon>Heteroderinae</taxon>
        <taxon>Heterodera</taxon>
    </lineage>
</organism>
<feature type="transmembrane region" description="Helical" evidence="1">
    <location>
        <begin position="78"/>
        <end position="98"/>
    </location>
</feature>
<name>A0ABD2K445_9BILA</name>
<evidence type="ECO:0000256" key="1">
    <source>
        <dbReference type="SAM" id="Phobius"/>
    </source>
</evidence>
<gene>
    <name evidence="2" type="ORF">niasHT_020328</name>
</gene>
<reference evidence="2 3" key="1">
    <citation type="submission" date="2024-10" db="EMBL/GenBank/DDBJ databases">
        <authorList>
            <person name="Kim D."/>
        </authorList>
    </citation>
    <scope>NUCLEOTIDE SEQUENCE [LARGE SCALE GENOMIC DNA]</scope>
    <source>
        <strain evidence="2">BH-2024</strain>
    </source>
</reference>
<keyword evidence="1" id="KW-0812">Transmembrane</keyword>